<comment type="similarity">
    <text evidence="1">Belongs to the LDH2/MDH2 oxidoreductase family.</text>
</comment>
<dbReference type="NCBIfam" id="NF007504">
    <property type="entry name" value="PRK10098.1"/>
    <property type="match status" value="1"/>
</dbReference>
<dbReference type="Pfam" id="PF02615">
    <property type="entry name" value="Ldh_2"/>
    <property type="match status" value="1"/>
</dbReference>
<dbReference type="InterPro" id="IPR043143">
    <property type="entry name" value="Mal/L-sulf/L-lact_DH-like_NADP"/>
</dbReference>
<accession>A0ABU9B9B9</accession>
<dbReference type="InterPro" id="IPR043144">
    <property type="entry name" value="Mal/L-sulf/L-lact_DH-like_ah"/>
</dbReference>
<dbReference type="PANTHER" id="PTHR11091">
    <property type="entry name" value="OXIDOREDUCTASE-RELATED"/>
    <property type="match status" value="1"/>
</dbReference>
<name>A0ABU9B9B9_9BURK</name>
<dbReference type="EMBL" id="JBBUTF010000008">
    <property type="protein sequence ID" value="MEK8026484.1"/>
    <property type="molecule type" value="Genomic_DNA"/>
</dbReference>
<comment type="caution">
    <text evidence="3">The sequence shown here is derived from an EMBL/GenBank/DDBJ whole genome shotgun (WGS) entry which is preliminary data.</text>
</comment>
<organism evidence="3 4">
    <name type="scientific">Pseudaquabacterium rugosum</name>
    <dbReference type="NCBI Taxonomy" id="2984194"/>
    <lineage>
        <taxon>Bacteria</taxon>
        <taxon>Pseudomonadati</taxon>
        <taxon>Pseudomonadota</taxon>
        <taxon>Betaproteobacteria</taxon>
        <taxon>Burkholderiales</taxon>
        <taxon>Sphaerotilaceae</taxon>
        <taxon>Pseudaquabacterium</taxon>
    </lineage>
</organism>
<dbReference type="Gene3D" id="1.10.1530.10">
    <property type="match status" value="1"/>
</dbReference>
<dbReference type="InterPro" id="IPR036111">
    <property type="entry name" value="Mal/L-sulfo/L-lacto_DH-like_sf"/>
</dbReference>
<keyword evidence="4" id="KW-1185">Reference proteome</keyword>
<protein>
    <submittedName>
        <fullName evidence="3">Malate/lactate/ureidoglycolate dehydrogenase</fullName>
    </submittedName>
</protein>
<keyword evidence="2" id="KW-0560">Oxidoreductase</keyword>
<sequence>MTAPAASAVTVHRIPHDRLCAAMRVVVRGFGSTPDEVDAVVDNLVEANLRGHDSHGIGMLPRYAEAFLEGSLQVNAHARVDLDSGTLLRVDGGCGFGQVIGREAIDLAVERARRHGSCLLAIGHSHHLGRIGAWAEQAAAAGLVSVHFVNVMARPIVAPHGGAQARYGTNPFCVGVPRPDAPPLVLDFATSVIAQGKTRVAHNQGVAIEPGCVIDPQGHDSTDPRWTVVPPFGALLPFGGELGAHKGYGLALMCELLGGALASGMTLRDQPENLDKRRVLNGMFSVLVDPQALGGGSAFDAEVGAFVDWVKSAPARPGFEPVQVAGEPELARRAQRLAEGLAVDATTWGEIEQAAARLGVDVAAVRREAGLAG</sequence>
<dbReference type="InterPro" id="IPR003767">
    <property type="entry name" value="Malate/L-lactate_DH-like"/>
</dbReference>
<evidence type="ECO:0000256" key="1">
    <source>
        <dbReference type="ARBA" id="ARBA00006056"/>
    </source>
</evidence>
<proteinExistence type="inferred from homology"/>
<dbReference type="Proteomes" id="UP001368500">
    <property type="component" value="Unassembled WGS sequence"/>
</dbReference>
<dbReference type="RefSeq" id="WP_341374268.1">
    <property type="nucleotide sequence ID" value="NZ_JBBUTF010000008.1"/>
</dbReference>
<dbReference type="PANTHER" id="PTHR11091:SF0">
    <property type="entry name" value="MALATE DEHYDROGENASE"/>
    <property type="match status" value="1"/>
</dbReference>
<gene>
    <name evidence="3" type="ORF">AACH11_10990</name>
</gene>
<evidence type="ECO:0000256" key="2">
    <source>
        <dbReference type="ARBA" id="ARBA00023002"/>
    </source>
</evidence>
<evidence type="ECO:0000313" key="3">
    <source>
        <dbReference type="EMBL" id="MEK8026484.1"/>
    </source>
</evidence>
<reference evidence="3 4" key="1">
    <citation type="submission" date="2024-04" db="EMBL/GenBank/DDBJ databases">
        <title>Novel species of the genus Ideonella isolated from streams.</title>
        <authorList>
            <person name="Lu H."/>
        </authorList>
    </citation>
    <scope>NUCLEOTIDE SEQUENCE [LARGE SCALE GENOMIC DNA]</scope>
    <source>
        <strain evidence="3 4">BYS139W</strain>
    </source>
</reference>
<evidence type="ECO:0000313" key="4">
    <source>
        <dbReference type="Proteomes" id="UP001368500"/>
    </source>
</evidence>
<dbReference type="Gene3D" id="3.30.1370.60">
    <property type="entry name" value="Hypothetical oxidoreductase yiak, domain 2"/>
    <property type="match status" value="1"/>
</dbReference>
<dbReference type="SUPFAM" id="SSF89733">
    <property type="entry name" value="L-sulfolactate dehydrogenase-like"/>
    <property type="match status" value="1"/>
</dbReference>